<dbReference type="InterPro" id="IPR046527">
    <property type="entry name" value="PIR2-like_helical"/>
</dbReference>
<dbReference type="SUPFAM" id="SSF57850">
    <property type="entry name" value="RING/U-box"/>
    <property type="match status" value="1"/>
</dbReference>
<dbReference type="Gene3D" id="3.30.40.10">
    <property type="entry name" value="Zinc/RING finger domain, C3HC4 (zinc finger)"/>
    <property type="match status" value="1"/>
</dbReference>
<dbReference type="Pfam" id="PF20235">
    <property type="entry name" value="PIR2-like_helical"/>
    <property type="match status" value="1"/>
</dbReference>
<feature type="compositionally biased region" description="Polar residues" evidence="3">
    <location>
        <begin position="277"/>
        <end position="290"/>
    </location>
</feature>
<evidence type="ECO:0000256" key="1">
    <source>
        <dbReference type="PROSITE-ProRule" id="PRU00175"/>
    </source>
</evidence>
<gene>
    <name evidence="6" type="primary">11427665</name>
    <name evidence="5" type="ordered locus">MTR_1g089740</name>
</gene>
<feature type="region of interest" description="Disordered" evidence="3">
    <location>
        <begin position="372"/>
        <end position="407"/>
    </location>
</feature>
<keyword evidence="2" id="KW-0175">Coiled coil</keyword>
<dbReference type="AlphaFoldDB" id="G7I2V7"/>
<evidence type="ECO:0000256" key="3">
    <source>
        <dbReference type="SAM" id="MobiDB-lite"/>
    </source>
</evidence>
<dbReference type="PROSITE" id="PS50089">
    <property type="entry name" value="ZF_RING_2"/>
    <property type="match status" value="1"/>
</dbReference>
<feature type="coiled-coil region" evidence="2">
    <location>
        <begin position="432"/>
        <end position="537"/>
    </location>
</feature>
<accession>A0A0C3URX4</accession>
<feature type="coiled-coil region" evidence="2">
    <location>
        <begin position="566"/>
        <end position="607"/>
    </location>
</feature>
<reference evidence="5 7" key="2">
    <citation type="journal article" date="2014" name="BMC Genomics">
        <title>An improved genome release (version Mt4.0) for the model legume Medicago truncatula.</title>
        <authorList>
            <person name="Tang H."/>
            <person name="Krishnakumar V."/>
            <person name="Bidwell S."/>
            <person name="Rosen B."/>
            <person name="Chan A."/>
            <person name="Zhou S."/>
            <person name="Gentzbittel L."/>
            <person name="Childs K.L."/>
            <person name="Yandell M."/>
            <person name="Gundlach H."/>
            <person name="Mayer K.F."/>
            <person name="Schwartz D.C."/>
            <person name="Town C.D."/>
        </authorList>
    </citation>
    <scope>GENOME REANNOTATION</scope>
    <source>
        <strain evidence="6 7">cv. Jemalong A17</strain>
    </source>
</reference>
<dbReference type="InterPro" id="IPR013083">
    <property type="entry name" value="Znf_RING/FYVE/PHD"/>
</dbReference>
<evidence type="ECO:0000313" key="6">
    <source>
        <dbReference type="EnsemblPlants" id="AES61862"/>
    </source>
</evidence>
<dbReference type="InterPro" id="IPR046934">
    <property type="entry name" value="PIR2-like"/>
</dbReference>
<evidence type="ECO:0000256" key="2">
    <source>
        <dbReference type="SAM" id="Coils"/>
    </source>
</evidence>
<feature type="compositionally biased region" description="Low complexity" evidence="3">
    <location>
        <begin position="238"/>
        <end position="253"/>
    </location>
</feature>
<feature type="region of interest" description="Disordered" evidence="3">
    <location>
        <begin position="238"/>
        <end position="262"/>
    </location>
</feature>
<name>G7I2V7_MEDTR</name>
<dbReference type="EnsemblPlants" id="AES61862">
    <property type="protein sequence ID" value="AES61862"/>
    <property type="gene ID" value="MTR_1g089740"/>
</dbReference>
<keyword evidence="1" id="KW-0863">Zinc-finger</keyword>
<accession>G7I2V7</accession>
<evidence type="ECO:0000259" key="4">
    <source>
        <dbReference type="PROSITE" id="PS50089"/>
    </source>
</evidence>
<reference evidence="5 7" key="1">
    <citation type="journal article" date="2011" name="Nature">
        <title>The Medicago genome provides insight into the evolution of rhizobial symbioses.</title>
        <authorList>
            <person name="Young N.D."/>
            <person name="Debelle F."/>
            <person name="Oldroyd G.E."/>
            <person name="Geurts R."/>
            <person name="Cannon S.B."/>
            <person name="Udvardi M.K."/>
            <person name="Benedito V.A."/>
            <person name="Mayer K.F."/>
            <person name="Gouzy J."/>
            <person name="Schoof H."/>
            <person name="Van de Peer Y."/>
            <person name="Proost S."/>
            <person name="Cook D.R."/>
            <person name="Meyers B.C."/>
            <person name="Spannagl M."/>
            <person name="Cheung F."/>
            <person name="De Mita S."/>
            <person name="Krishnakumar V."/>
            <person name="Gundlach H."/>
            <person name="Zhou S."/>
            <person name="Mudge J."/>
            <person name="Bharti A.K."/>
            <person name="Murray J.D."/>
            <person name="Naoumkina M.A."/>
            <person name="Rosen B."/>
            <person name="Silverstein K.A."/>
            <person name="Tang H."/>
            <person name="Rombauts S."/>
            <person name="Zhao P.X."/>
            <person name="Zhou P."/>
            <person name="Barbe V."/>
            <person name="Bardou P."/>
            <person name="Bechner M."/>
            <person name="Bellec A."/>
            <person name="Berger A."/>
            <person name="Berges H."/>
            <person name="Bidwell S."/>
            <person name="Bisseling T."/>
            <person name="Choisne N."/>
            <person name="Couloux A."/>
            <person name="Denny R."/>
            <person name="Deshpande S."/>
            <person name="Dai X."/>
            <person name="Doyle J.J."/>
            <person name="Dudez A.M."/>
            <person name="Farmer A.D."/>
            <person name="Fouteau S."/>
            <person name="Franken C."/>
            <person name="Gibelin C."/>
            <person name="Gish J."/>
            <person name="Goldstein S."/>
            <person name="Gonzalez A.J."/>
            <person name="Green P.J."/>
            <person name="Hallab A."/>
            <person name="Hartog M."/>
            <person name="Hua A."/>
            <person name="Humphray S.J."/>
            <person name="Jeong D.H."/>
            <person name="Jing Y."/>
            <person name="Jocker A."/>
            <person name="Kenton S.M."/>
            <person name="Kim D.J."/>
            <person name="Klee K."/>
            <person name="Lai H."/>
            <person name="Lang C."/>
            <person name="Lin S."/>
            <person name="Macmil S.L."/>
            <person name="Magdelenat G."/>
            <person name="Matthews L."/>
            <person name="McCorrison J."/>
            <person name="Monaghan E.L."/>
            <person name="Mun J.H."/>
            <person name="Najar F.Z."/>
            <person name="Nicholson C."/>
            <person name="Noirot C."/>
            <person name="O'Bleness M."/>
            <person name="Paule C.R."/>
            <person name="Poulain J."/>
            <person name="Prion F."/>
            <person name="Qin B."/>
            <person name="Qu C."/>
            <person name="Retzel E.F."/>
            <person name="Riddle C."/>
            <person name="Sallet E."/>
            <person name="Samain S."/>
            <person name="Samson N."/>
            <person name="Sanders I."/>
            <person name="Saurat O."/>
            <person name="Scarpelli C."/>
            <person name="Schiex T."/>
            <person name="Segurens B."/>
            <person name="Severin A.J."/>
            <person name="Sherrier D.J."/>
            <person name="Shi R."/>
            <person name="Sims S."/>
            <person name="Singer S.R."/>
            <person name="Sinharoy S."/>
            <person name="Sterck L."/>
            <person name="Viollet A."/>
            <person name="Wang B.B."/>
            <person name="Wang K."/>
            <person name="Wang M."/>
            <person name="Wang X."/>
            <person name="Warfsmann J."/>
            <person name="Weissenbach J."/>
            <person name="White D.D."/>
            <person name="White J.D."/>
            <person name="Wiley G.B."/>
            <person name="Wincker P."/>
            <person name="Xing Y."/>
            <person name="Yang L."/>
            <person name="Yao Z."/>
            <person name="Ying F."/>
            <person name="Zhai J."/>
            <person name="Zhou L."/>
            <person name="Zuber A."/>
            <person name="Denarie J."/>
            <person name="Dixon R.A."/>
            <person name="May G.D."/>
            <person name="Schwartz D.C."/>
            <person name="Rogers J."/>
            <person name="Quetier F."/>
            <person name="Town C.D."/>
            <person name="Roe B.A."/>
        </authorList>
    </citation>
    <scope>NUCLEOTIDE SEQUENCE [LARGE SCALE GENOMIC DNA]</scope>
    <source>
        <strain evidence="5">A17</strain>
        <strain evidence="6 7">cv. Jemalong A17</strain>
    </source>
</reference>
<dbReference type="PANTHER" id="PTHR46405:SF4">
    <property type="entry name" value="E3 UBIQUITIN-PROTEIN LIGASE RF298-RELATED"/>
    <property type="match status" value="1"/>
</dbReference>
<evidence type="ECO:0000313" key="7">
    <source>
        <dbReference type="Proteomes" id="UP000002051"/>
    </source>
</evidence>
<dbReference type="CDD" id="cd23128">
    <property type="entry name" value="RING-HC_MIP1-like"/>
    <property type="match status" value="1"/>
</dbReference>
<reference evidence="6" key="3">
    <citation type="submission" date="2015-04" db="UniProtKB">
        <authorList>
            <consortium name="EnsemblPlants"/>
        </authorList>
    </citation>
    <scope>IDENTIFICATION</scope>
    <source>
        <strain evidence="6">cv. Jemalong A17</strain>
    </source>
</reference>
<dbReference type="Pfam" id="PF13920">
    <property type="entry name" value="zf-C3HC4_3"/>
    <property type="match status" value="1"/>
</dbReference>
<dbReference type="OrthoDB" id="774873at2759"/>
<organism evidence="5 7">
    <name type="scientific">Medicago truncatula</name>
    <name type="common">Barrel medic</name>
    <name type="synonym">Medicago tribuloides</name>
    <dbReference type="NCBI Taxonomy" id="3880"/>
    <lineage>
        <taxon>Eukaryota</taxon>
        <taxon>Viridiplantae</taxon>
        <taxon>Streptophyta</taxon>
        <taxon>Embryophyta</taxon>
        <taxon>Tracheophyta</taxon>
        <taxon>Spermatophyta</taxon>
        <taxon>Magnoliopsida</taxon>
        <taxon>eudicotyledons</taxon>
        <taxon>Gunneridae</taxon>
        <taxon>Pentapetalae</taxon>
        <taxon>rosids</taxon>
        <taxon>fabids</taxon>
        <taxon>Fabales</taxon>
        <taxon>Fabaceae</taxon>
        <taxon>Papilionoideae</taxon>
        <taxon>50 kb inversion clade</taxon>
        <taxon>NPAAA clade</taxon>
        <taxon>Hologalegina</taxon>
        <taxon>IRL clade</taxon>
        <taxon>Trifolieae</taxon>
        <taxon>Medicago</taxon>
    </lineage>
</organism>
<dbReference type="InterPro" id="IPR001841">
    <property type="entry name" value="Znf_RING"/>
</dbReference>
<feature type="region of interest" description="Disordered" evidence="3">
    <location>
        <begin position="277"/>
        <end position="296"/>
    </location>
</feature>
<keyword evidence="1" id="KW-0862">Zinc</keyword>
<feature type="domain" description="RING-type" evidence="4">
    <location>
        <begin position="711"/>
        <end position="751"/>
    </location>
</feature>
<dbReference type="Proteomes" id="UP000002051">
    <property type="component" value="Unassembled WGS sequence"/>
</dbReference>
<dbReference type="PANTHER" id="PTHR46405">
    <property type="entry name" value="OS05G0141500 PROTEIN"/>
    <property type="match status" value="1"/>
</dbReference>
<feature type="compositionally biased region" description="Low complexity" evidence="3">
    <location>
        <begin position="389"/>
        <end position="398"/>
    </location>
</feature>
<dbReference type="ExpressionAtlas" id="G7I2V7">
    <property type="expression patterns" value="differential"/>
</dbReference>
<dbReference type="EMBL" id="CM001217">
    <property type="protein sequence ID" value="AES61862.2"/>
    <property type="molecule type" value="Genomic_DNA"/>
</dbReference>
<evidence type="ECO:0000313" key="5">
    <source>
        <dbReference type="EMBL" id="AES61862.2"/>
    </source>
</evidence>
<dbReference type="GO" id="GO:0008270">
    <property type="term" value="F:zinc ion binding"/>
    <property type="evidence" value="ECO:0007669"/>
    <property type="project" value="UniProtKB-KW"/>
</dbReference>
<keyword evidence="7" id="KW-1185">Reference proteome</keyword>
<sequence>MCQCRTLDTCLIPETSLIRSVGATEMEVIDKGIIMAEEMDKTVGSEQGCNYKRKLDDESSSMVTEDGSLSVEDDFPPYEFTNAQSFDSTELGLGCCTEEQQLGVLEVEDWKDPMATQLEDLLMSNLEAIFSNAIKKVVDLGGYSQEMAEMAVSRKSLYTEGDPLTNIVYNTLNTLKGKGTETPADFVFQNTKQLLHYSLVEMLSVLRELKPSLTVTEAMWELLVHDLSITRVIAPEGQLSGGDSSEQSSDKSSTAPSKLNVQSDMIGSMSVTTFTNISQESKSESNSQLMKSRKHHKEFTSVLREKFFHMKEPKACGKAGVKLGKLTSVSGLIVEKKLKPPSEVPNQKMKRGSSNTKGVSIAGVCRISTNDDSALPEGGSAVKLPTKDATSTSPTVKTAKPKPKPFSSAAQKVQNYCAAIPFDEASGKFVPRDEKDEQVLKLVSRAQELQDEVQSWNDWANKKVMQVADKLRKLQVESKSLKKETEVYKKERKSLEENAEKRISEVENAMENNQKQLESATSSILILEAKKSLLEKELVSAKSLAEKSMASYQQALEREQTTIQQAQSWKTELDLLQDELEKEKQKLANLHQEIEKGKNLLANTEGRVKKERAKTEKILAQAAYFRKERQQSEALMKAEEDAVRKKAASQLQEYVDSMVKLEKEIAVLRLKSGSKISTSSVVKENKKSETVMTGGSQDKPAGGRLKREHECVMCLSEERSVVFLPCAHQVLCPNCNELHEKQGMKECPSCRTTIEFRIHAKFLGQQ</sequence>
<keyword evidence="1" id="KW-0479">Metal-binding</keyword>
<feature type="coiled-coil region" evidence="2">
    <location>
        <begin position="644"/>
        <end position="671"/>
    </location>
</feature>
<proteinExistence type="predicted"/>
<protein>
    <submittedName>
        <fullName evidence="5">E3 ubiquitin-protein ligase RF298-like protein, putative</fullName>
    </submittedName>
</protein>